<organism evidence="1 2">
    <name type="scientific">Prosthecomicrobium pneumaticum</name>
    <dbReference type="NCBI Taxonomy" id="81895"/>
    <lineage>
        <taxon>Bacteria</taxon>
        <taxon>Pseudomonadati</taxon>
        <taxon>Pseudomonadota</taxon>
        <taxon>Alphaproteobacteria</taxon>
        <taxon>Hyphomicrobiales</taxon>
        <taxon>Kaistiaceae</taxon>
        <taxon>Prosthecomicrobium</taxon>
    </lineage>
</organism>
<proteinExistence type="predicted"/>
<evidence type="ECO:0000313" key="1">
    <source>
        <dbReference type="EMBL" id="MBB5754427.1"/>
    </source>
</evidence>
<keyword evidence="2" id="KW-1185">Reference proteome</keyword>
<gene>
    <name evidence="1" type="ORF">GGQ63_003513</name>
</gene>
<sequence length="38" mass="4205">MNIAENYTAKREYARPALVRRDKLSAVTADIADSSYSG</sequence>
<accession>A0A7W9FPI8</accession>
<dbReference type="EMBL" id="JACHOO010000008">
    <property type="protein sequence ID" value="MBB5754427.1"/>
    <property type="molecule type" value="Genomic_DNA"/>
</dbReference>
<evidence type="ECO:0000313" key="2">
    <source>
        <dbReference type="Proteomes" id="UP000523821"/>
    </source>
</evidence>
<reference evidence="1 2" key="1">
    <citation type="submission" date="2020-08" db="EMBL/GenBank/DDBJ databases">
        <title>Genomic Encyclopedia of Type Strains, Phase IV (KMG-IV): sequencing the most valuable type-strain genomes for metagenomic binning, comparative biology and taxonomic classification.</title>
        <authorList>
            <person name="Goeker M."/>
        </authorList>
    </citation>
    <scope>NUCLEOTIDE SEQUENCE [LARGE SCALE GENOMIC DNA]</scope>
    <source>
        <strain evidence="1 2">DSM 16268</strain>
    </source>
</reference>
<protein>
    <submittedName>
        <fullName evidence="1">Uncharacterized protein</fullName>
    </submittedName>
</protein>
<dbReference type="AlphaFoldDB" id="A0A7W9FPI8"/>
<name>A0A7W9FPI8_9HYPH</name>
<comment type="caution">
    <text evidence="1">The sequence shown here is derived from an EMBL/GenBank/DDBJ whole genome shotgun (WGS) entry which is preliminary data.</text>
</comment>
<dbReference type="Proteomes" id="UP000523821">
    <property type="component" value="Unassembled WGS sequence"/>
</dbReference>